<evidence type="ECO:0000313" key="2">
    <source>
        <dbReference type="Proteomes" id="UP000625711"/>
    </source>
</evidence>
<proteinExistence type="predicted"/>
<name>A0A834M362_RHYFE</name>
<reference evidence="1" key="1">
    <citation type="submission" date="2020-08" db="EMBL/GenBank/DDBJ databases">
        <title>Genome sequencing and assembly of the red palm weevil Rhynchophorus ferrugineus.</title>
        <authorList>
            <person name="Dias G.B."/>
            <person name="Bergman C.M."/>
            <person name="Manee M."/>
        </authorList>
    </citation>
    <scope>NUCLEOTIDE SEQUENCE</scope>
    <source>
        <strain evidence="1">AA-2017</strain>
        <tissue evidence="1">Whole larva</tissue>
    </source>
</reference>
<keyword evidence="2" id="KW-1185">Reference proteome</keyword>
<dbReference type="Proteomes" id="UP000625711">
    <property type="component" value="Unassembled WGS sequence"/>
</dbReference>
<comment type="caution">
    <text evidence="1">The sequence shown here is derived from an EMBL/GenBank/DDBJ whole genome shotgun (WGS) entry which is preliminary data.</text>
</comment>
<dbReference type="AlphaFoldDB" id="A0A834M362"/>
<gene>
    <name evidence="1" type="ORF">GWI33_020728</name>
</gene>
<sequence>MYALHATVPLFYPISSGLDILQPGRRAKLDIKFYMKWPEPTRKSAQNRELQANETKIFKRGARLATTEVSGWGATGRDWVRGGCDGGRSRPTLIPNDFRSVHLLL</sequence>
<evidence type="ECO:0000313" key="1">
    <source>
        <dbReference type="EMBL" id="KAF7265996.1"/>
    </source>
</evidence>
<accession>A0A834M362</accession>
<dbReference type="EMBL" id="JAACXV010014582">
    <property type="protein sequence ID" value="KAF7265996.1"/>
    <property type="molecule type" value="Genomic_DNA"/>
</dbReference>
<organism evidence="1 2">
    <name type="scientific">Rhynchophorus ferrugineus</name>
    <name type="common">Red palm weevil</name>
    <name type="synonym">Curculio ferrugineus</name>
    <dbReference type="NCBI Taxonomy" id="354439"/>
    <lineage>
        <taxon>Eukaryota</taxon>
        <taxon>Metazoa</taxon>
        <taxon>Ecdysozoa</taxon>
        <taxon>Arthropoda</taxon>
        <taxon>Hexapoda</taxon>
        <taxon>Insecta</taxon>
        <taxon>Pterygota</taxon>
        <taxon>Neoptera</taxon>
        <taxon>Endopterygota</taxon>
        <taxon>Coleoptera</taxon>
        <taxon>Polyphaga</taxon>
        <taxon>Cucujiformia</taxon>
        <taxon>Curculionidae</taxon>
        <taxon>Dryophthorinae</taxon>
        <taxon>Rhynchophorus</taxon>
    </lineage>
</organism>
<protein>
    <submittedName>
        <fullName evidence="1">Uncharacterized protein</fullName>
    </submittedName>
</protein>